<keyword evidence="1" id="KW-0812">Transmembrane</keyword>
<feature type="transmembrane region" description="Helical" evidence="1">
    <location>
        <begin position="48"/>
        <end position="69"/>
    </location>
</feature>
<dbReference type="EMBL" id="CADCUV010000076">
    <property type="protein sequence ID" value="CAA9410874.1"/>
    <property type="molecule type" value="Genomic_DNA"/>
</dbReference>
<organism evidence="2">
    <name type="scientific">uncultured Rubrobacteraceae bacterium</name>
    <dbReference type="NCBI Taxonomy" id="349277"/>
    <lineage>
        <taxon>Bacteria</taxon>
        <taxon>Bacillati</taxon>
        <taxon>Actinomycetota</taxon>
        <taxon>Rubrobacteria</taxon>
        <taxon>Rubrobacterales</taxon>
        <taxon>Rubrobacteraceae</taxon>
        <taxon>environmental samples</taxon>
    </lineage>
</organism>
<protein>
    <submittedName>
        <fullName evidence="2">Uncharacterized protein</fullName>
    </submittedName>
</protein>
<keyword evidence="1" id="KW-1133">Transmembrane helix</keyword>
<evidence type="ECO:0000313" key="2">
    <source>
        <dbReference type="EMBL" id="CAA9410874.1"/>
    </source>
</evidence>
<feature type="transmembrane region" description="Helical" evidence="1">
    <location>
        <begin position="198"/>
        <end position="219"/>
    </location>
</feature>
<gene>
    <name evidence="2" type="ORF">AVDCRST_MAG22-1863</name>
</gene>
<dbReference type="Pfam" id="PF11139">
    <property type="entry name" value="SfLAP"/>
    <property type="match status" value="1"/>
</dbReference>
<name>A0A6J4PB14_9ACTN</name>
<evidence type="ECO:0000256" key="1">
    <source>
        <dbReference type="SAM" id="Phobius"/>
    </source>
</evidence>
<feature type="transmembrane region" description="Helical" evidence="1">
    <location>
        <begin position="150"/>
        <end position="176"/>
    </location>
</feature>
<accession>A0A6J4PB14</accession>
<feature type="transmembrane region" description="Helical" evidence="1">
    <location>
        <begin position="115"/>
        <end position="138"/>
    </location>
</feature>
<sequence>MTVGLLLALLALALLDSLNPITIAGAVFLLLTPRPVPRTVSFVAGASLAYLAGGVLLYIGLGAVFMDVLEYLSGPWVHALLVVLGGVLVGVGVWMERSPPREEVGRGFKNLRPGATFLIGASVTASDLPTAFPLLVAVERVTQAGLGTAGALAALALYVAVYALPLLLMVAGYLALRGGSVPFLRSAERAVNRWSRPATIWSLYVIGALLLLNSGWFLLQGWAPL</sequence>
<proteinExistence type="predicted"/>
<dbReference type="InterPro" id="IPR021315">
    <property type="entry name" value="Gap/Sap"/>
</dbReference>
<reference evidence="2" key="1">
    <citation type="submission" date="2020-02" db="EMBL/GenBank/DDBJ databases">
        <authorList>
            <person name="Meier V. D."/>
        </authorList>
    </citation>
    <scope>NUCLEOTIDE SEQUENCE</scope>
    <source>
        <strain evidence="2">AVDCRST_MAG22</strain>
    </source>
</reference>
<feature type="transmembrane region" description="Helical" evidence="1">
    <location>
        <begin position="76"/>
        <end position="95"/>
    </location>
</feature>
<keyword evidence="1" id="KW-0472">Membrane</keyword>
<dbReference type="AlphaFoldDB" id="A0A6J4PB14"/>